<reference evidence="1" key="1">
    <citation type="submission" date="2020-09" db="EMBL/GenBank/DDBJ databases">
        <title>New species isolated from human feces.</title>
        <authorList>
            <person name="Kitahara M."/>
            <person name="Shigeno Y."/>
            <person name="Shime M."/>
            <person name="Matsumoto Y."/>
            <person name="Nakamura S."/>
            <person name="Motooka D."/>
            <person name="Fukuoka S."/>
            <person name="Nishikawa H."/>
            <person name="Benno Y."/>
        </authorList>
    </citation>
    <scope>NUCLEOTIDE SEQUENCE</scope>
    <source>
        <strain evidence="1">MM59</strain>
    </source>
</reference>
<dbReference type="AlphaFoldDB" id="A0A810Q5R3"/>
<dbReference type="Proteomes" id="UP000679848">
    <property type="component" value="Chromosome"/>
</dbReference>
<evidence type="ECO:0000313" key="2">
    <source>
        <dbReference type="Proteomes" id="UP000679848"/>
    </source>
</evidence>
<sequence length="61" mass="7055">MVKTKTVETIEEYDDNGKLVKRTVTETEETDDSPVRYSYQTTPCIPSVWEPYCKTTCESEV</sequence>
<dbReference type="KEGG" id="pfaa:MM59RIKEN_07590"/>
<accession>A0A810Q5R3</accession>
<proteinExistence type="predicted"/>
<name>A0A810Q5R3_9FIRM</name>
<protein>
    <submittedName>
        <fullName evidence="1">Uncharacterized protein</fullName>
    </submittedName>
</protein>
<keyword evidence="2" id="KW-1185">Reference proteome</keyword>
<gene>
    <name evidence="1" type="ORF">MM59RIKEN_07590</name>
</gene>
<organism evidence="1 2">
    <name type="scientific">Pusillibacter faecalis</name>
    <dbReference type="NCBI Taxonomy" id="2714358"/>
    <lineage>
        <taxon>Bacteria</taxon>
        <taxon>Bacillati</taxon>
        <taxon>Bacillota</taxon>
        <taxon>Clostridia</taxon>
        <taxon>Eubacteriales</taxon>
        <taxon>Oscillospiraceae</taxon>
        <taxon>Pusillibacter</taxon>
    </lineage>
</organism>
<dbReference type="EMBL" id="AP023420">
    <property type="protein sequence ID" value="BCK83440.1"/>
    <property type="molecule type" value="Genomic_DNA"/>
</dbReference>
<evidence type="ECO:0000313" key="1">
    <source>
        <dbReference type="EMBL" id="BCK83440.1"/>
    </source>
</evidence>
<dbReference type="RefSeq" id="WP_213542693.1">
    <property type="nucleotide sequence ID" value="NZ_AP023420.1"/>
</dbReference>